<protein>
    <recommendedName>
        <fullName evidence="8">Glutamate 5-kinase</fullName>
        <ecNumber evidence="8">2.7.2.11</ecNumber>
    </recommendedName>
    <alternativeName>
        <fullName evidence="8">Gamma-glutamyl kinase</fullName>
        <shortName evidence="8">GK</shortName>
    </alternativeName>
</protein>
<gene>
    <name evidence="8" type="primary">proB</name>
    <name evidence="10" type="ORF">F1654_07290</name>
</gene>
<dbReference type="PANTHER" id="PTHR43654:SF1">
    <property type="entry name" value="ISOPENTENYL PHOSPHATE KINASE"/>
    <property type="match status" value="1"/>
</dbReference>
<dbReference type="InterPro" id="IPR015947">
    <property type="entry name" value="PUA-like_sf"/>
</dbReference>
<accession>A0A5M6ZK46</accession>
<feature type="binding site" evidence="8">
    <location>
        <position position="57"/>
    </location>
    <ligand>
        <name>substrate</name>
    </ligand>
</feature>
<keyword evidence="6 8" id="KW-0418">Kinase</keyword>
<keyword evidence="3 8" id="KW-0641">Proline biosynthesis</keyword>
<keyword evidence="5 8" id="KW-0547">Nucleotide-binding</keyword>
<dbReference type="UniPathway" id="UPA00098">
    <property type="reaction ID" value="UER00359"/>
</dbReference>
<dbReference type="NCBIfam" id="TIGR01027">
    <property type="entry name" value="proB"/>
    <property type="match status" value="1"/>
</dbReference>
<organism evidence="10 11">
    <name type="scientific">Alkalicaulis satelles</name>
    <dbReference type="NCBI Taxonomy" id="2609175"/>
    <lineage>
        <taxon>Bacteria</taxon>
        <taxon>Pseudomonadati</taxon>
        <taxon>Pseudomonadota</taxon>
        <taxon>Alphaproteobacteria</taxon>
        <taxon>Maricaulales</taxon>
        <taxon>Maricaulaceae</taxon>
        <taxon>Alkalicaulis</taxon>
    </lineage>
</organism>
<dbReference type="GO" id="GO:0055129">
    <property type="term" value="P:L-proline biosynthetic process"/>
    <property type="evidence" value="ECO:0007669"/>
    <property type="project" value="UniProtKB-UniRule"/>
</dbReference>
<dbReference type="InterPro" id="IPR041739">
    <property type="entry name" value="G5K_ProB"/>
</dbReference>
<dbReference type="SMART" id="SM00359">
    <property type="entry name" value="PUA"/>
    <property type="match status" value="1"/>
</dbReference>
<dbReference type="FunFam" id="3.40.1160.10:FF:000018">
    <property type="entry name" value="Glutamate 5-kinase"/>
    <property type="match status" value="1"/>
</dbReference>
<evidence type="ECO:0000256" key="2">
    <source>
        <dbReference type="ARBA" id="ARBA00022605"/>
    </source>
</evidence>
<dbReference type="InterPro" id="IPR036974">
    <property type="entry name" value="PUA_sf"/>
</dbReference>
<comment type="similarity">
    <text evidence="8">Belongs to the glutamate 5-kinase family.</text>
</comment>
<dbReference type="InterPro" id="IPR011529">
    <property type="entry name" value="Glu_5kinase"/>
</dbReference>
<evidence type="ECO:0000256" key="5">
    <source>
        <dbReference type="ARBA" id="ARBA00022741"/>
    </source>
</evidence>
<dbReference type="InterPro" id="IPR019797">
    <property type="entry name" value="Glutamate_5-kinase_CS"/>
</dbReference>
<evidence type="ECO:0000259" key="9">
    <source>
        <dbReference type="SMART" id="SM00359"/>
    </source>
</evidence>
<keyword evidence="7 8" id="KW-0067">ATP-binding</keyword>
<feature type="binding site" evidence="8">
    <location>
        <begin position="177"/>
        <end position="178"/>
    </location>
    <ligand>
        <name>ATP</name>
        <dbReference type="ChEBI" id="CHEBI:30616"/>
    </ligand>
</feature>
<dbReference type="GO" id="GO:0005829">
    <property type="term" value="C:cytosol"/>
    <property type="evidence" value="ECO:0007669"/>
    <property type="project" value="TreeGrafter"/>
</dbReference>
<comment type="pathway">
    <text evidence="8">Amino-acid biosynthesis; L-proline biosynthesis; L-glutamate 5-semialdehyde from L-glutamate: step 1/2.</text>
</comment>
<feature type="binding site" evidence="8">
    <location>
        <begin position="218"/>
        <end position="224"/>
    </location>
    <ligand>
        <name>ATP</name>
        <dbReference type="ChEBI" id="CHEBI:30616"/>
    </ligand>
</feature>
<dbReference type="PROSITE" id="PS50890">
    <property type="entry name" value="PUA"/>
    <property type="match status" value="1"/>
</dbReference>
<dbReference type="CDD" id="cd21157">
    <property type="entry name" value="PUA_G5K"/>
    <property type="match status" value="1"/>
</dbReference>
<name>A0A5M6ZK46_9PROT</name>
<dbReference type="EC" id="2.7.2.11" evidence="8"/>
<feature type="domain" description="PUA" evidence="9">
    <location>
        <begin position="283"/>
        <end position="365"/>
    </location>
</feature>
<dbReference type="InterPro" id="IPR036393">
    <property type="entry name" value="AceGlu_kinase-like_sf"/>
</dbReference>
<dbReference type="InterPro" id="IPR005715">
    <property type="entry name" value="Glu_5kinase/COase_Synthase"/>
</dbReference>
<comment type="catalytic activity">
    <reaction evidence="8">
        <text>L-glutamate + ATP = L-glutamyl 5-phosphate + ADP</text>
        <dbReference type="Rhea" id="RHEA:14877"/>
        <dbReference type="ChEBI" id="CHEBI:29985"/>
        <dbReference type="ChEBI" id="CHEBI:30616"/>
        <dbReference type="ChEBI" id="CHEBI:58274"/>
        <dbReference type="ChEBI" id="CHEBI:456216"/>
        <dbReference type="EC" id="2.7.2.11"/>
    </reaction>
</comment>
<sequence length="378" mass="38987">MSAAARLDAARRVVIKIGSAQLIEAATGAPRPQRFAALAADIASLRARGQDVVLVSSGAVALGRPRLGLGPRQKLSLEHKQAAAAAGQALLIHLWDQAFAGHGFPAAQALLSPADTEARPRWLNARNTLETLIRLGAVPVINENDTVATEELRFGDNDRLAARTAQLCAARLLIILSDVDGLYDRDPARPGAQHISDIPAITPAIEALAGPARSGAGTGGMASKIAAARIAMAAGCAVVITSGAAERPVEALRQGARASWFAAQGSPESARRAWIRGSLEPSGRLHLDAGAQRAVTAGRSLLPAGVAKVEGRFARGEAVRLIGPEGEAFATGIAGYDSEEARRIAGLRTGNAEAALGYRRGAALVHAGDIVLDGEDAS</sequence>
<evidence type="ECO:0000256" key="7">
    <source>
        <dbReference type="ARBA" id="ARBA00022840"/>
    </source>
</evidence>
<feature type="binding site" evidence="8">
    <location>
        <position position="157"/>
    </location>
    <ligand>
        <name>substrate</name>
    </ligand>
</feature>
<reference evidence="10 11" key="1">
    <citation type="submission" date="2019-09" db="EMBL/GenBank/DDBJ databases">
        <authorList>
            <person name="Kevbrin V."/>
            <person name="Grouzdev D.S."/>
        </authorList>
    </citation>
    <scope>NUCLEOTIDE SEQUENCE [LARGE SCALE GENOMIC DNA]</scope>
    <source>
        <strain evidence="10 11">G-192</strain>
    </source>
</reference>
<dbReference type="AlphaFoldDB" id="A0A5M6ZK46"/>
<dbReference type="CDD" id="cd04242">
    <property type="entry name" value="AAK_G5K_ProB"/>
    <property type="match status" value="1"/>
</dbReference>
<dbReference type="InterPro" id="IPR001048">
    <property type="entry name" value="Asp/Glu/Uridylate_kinase"/>
</dbReference>
<evidence type="ECO:0000256" key="1">
    <source>
        <dbReference type="ARBA" id="ARBA00022490"/>
    </source>
</evidence>
<comment type="subcellular location">
    <subcellularLocation>
        <location evidence="8">Cytoplasm</location>
    </subcellularLocation>
</comment>
<evidence type="ECO:0000256" key="4">
    <source>
        <dbReference type="ARBA" id="ARBA00022679"/>
    </source>
</evidence>
<keyword evidence="4 8" id="KW-0808">Transferase</keyword>
<dbReference type="Proteomes" id="UP000325122">
    <property type="component" value="Unassembled WGS sequence"/>
</dbReference>
<dbReference type="PROSITE" id="PS00902">
    <property type="entry name" value="GLUTAMATE_5_KINASE"/>
    <property type="match status" value="1"/>
</dbReference>
<dbReference type="Pfam" id="PF01472">
    <property type="entry name" value="PUA"/>
    <property type="match status" value="1"/>
</dbReference>
<evidence type="ECO:0000256" key="3">
    <source>
        <dbReference type="ARBA" id="ARBA00022650"/>
    </source>
</evidence>
<dbReference type="SUPFAM" id="SSF53633">
    <property type="entry name" value="Carbamate kinase-like"/>
    <property type="match status" value="1"/>
</dbReference>
<feature type="binding site" evidence="8">
    <location>
        <position position="16"/>
    </location>
    <ligand>
        <name>ATP</name>
        <dbReference type="ChEBI" id="CHEBI:30616"/>
    </ligand>
</feature>
<dbReference type="GO" id="GO:0004349">
    <property type="term" value="F:glutamate 5-kinase activity"/>
    <property type="evidence" value="ECO:0007669"/>
    <property type="project" value="UniProtKB-UniRule"/>
</dbReference>
<dbReference type="Gene3D" id="3.40.1160.10">
    <property type="entry name" value="Acetylglutamate kinase-like"/>
    <property type="match status" value="1"/>
</dbReference>
<dbReference type="InterPro" id="IPR001057">
    <property type="entry name" value="Glu/AcGlu_kinase"/>
</dbReference>
<evidence type="ECO:0000313" key="11">
    <source>
        <dbReference type="Proteomes" id="UP000325122"/>
    </source>
</evidence>
<keyword evidence="11" id="KW-1185">Reference proteome</keyword>
<comment type="caution">
    <text evidence="10">The sequence shown here is derived from an EMBL/GenBank/DDBJ whole genome shotgun (WGS) entry which is preliminary data.</text>
</comment>
<evidence type="ECO:0000256" key="6">
    <source>
        <dbReference type="ARBA" id="ARBA00022777"/>
    </source>
</evidence>
<dbReference type="Gene3D" id="2.30.130.10">
    <property type="entry name" value="PUA domain"/>
    <property type="match status" value="1"/>
</dbReference>
<keyword evidence="1 8" id="KW-0963">Cytoplasm</keyword>
<keyword evidence="2 8" id="KW-0028">Amino-acid biosynthesis</keyword>
<evidence type="ECO:0000313" key="10">
    <source>
        <dbReference type="EMBL" id="KAA5803598.1"/>
    </source>
</evidence>
<evidence type="ECO:0000256" key="8">
    <source>
        <dbReference type="HAMAP-Rule" id="MF_00456"/>
    </source>
</evidence>
<dbReference type="GO" id="GO:0003723">
    <property type="term" value="F:RNA binding"/>
    <property type="evidence" value="ECO:0007669"/>
    <property type="project" value="InterPro"/>
</dbReference>
<dbReference type="PANTHER" id="PTHR43654">
    <property type="entry name" value="GLUTAMATE 5-KINASE"/>
    <property type="match status" value="1"/>
</dbReference>
<dbReference type="PIRSF" id="PIRSF000729">
    <property type="entry name" value="GK"/>
    <property type="match status" value="1"/>
</dbReference>
<dbReference type="Pfam" id="PF00696">
    <property type="entry name" value="AA_kinase"/>
    <property type="match status" value="1"/>
</dbReference>
<dbReference type="GO" id="GO:0005524">
    <property type="term" value="F:ATP binding"/>
    <property type="evidence" value="ECO:0007669"/>
    <property type="project" value="UniProtKB-KW"/>
</dbReference>
<feature type="binding site" evidence="8">
    <location>
        <position position="145"/>
    </location>
    <ligand>
        <name>substrate</name>
    </ligand>
</feature>
<dbReference type="HAMAP" id="MF_00456">
    <property type="entry name" value="ProB"/>
    <property type="match status" value="1"/>
</dbReference>
<comment type="function">
    <text evidence="8">Catalyzes the transfer of a phosphate group to glutamate to form L-glutamate 5-phosphate.</text>
</comment>
<dbReference type="EMBL" id="VWOJ01000002">
    <property type="protein sequence ID" value="KAA5803598.1"/>
    <property type="molecule type" value="Genomic_DNA"/>
</dbReference>
<dbReference type="InterPro" id="IPR002478">
    <property type="entry name" value="PUA"/>
</dbReference>
<proteinExistence type="inferred from homology"/>
<dbReference type="PRINTS" id="PR00474">
    <property type="entry name" value="GLU5KINASE"/>
</dbReference>
<dbReference type="SUPFAM" id="SSF88697">
    <property type="entry name" value="PUA domain-like"/>
    <property type="match status" value="1"/>
</dbReference>